<name>A0A6J7XHI4_9CAUD</name>
<dbReference type="EMBL" id="LR797172">
    <property type="protein sequence ID" value="CAB4191401.1"/>
    <property type="molecule type" value="Genomic_DNA"/>
</dbReference>
<proteinExistence type="predicted"/>
<dbReference type="EMBL" id="LR797125">
    <property type="protein sequence ID" value="CAB4188173.1"/>
    <property type="molecule type" value="Genomic_DNA"/>
</dbReference>
<feature type="domain" description="YprB ribonuclease H-like" evidence="1">
    <location>
        <begin position="60"/>
        <end position="171"/>
    </location>
</feature>
<sequence>MRPAVSLADAFTASAPTPARVLLFDLERLPGSFTRDIWEPRDLKYVNYIHPTSWSTMPTTLCGSWLWYGERRPGFVAAWENPDDRWHVARRFRELLSEADVVVTFNGRRADLPWLRKDWAEAGIPTPRPFKDIDLYQVARSALHLESASLAYLCAFLGLPGKIGKYNADEAKTAAATDGPARRRLVKYSKADSVIMAPVLDKLRPYIRGVNLGLYNMDVVARCPACGSDALTADGWTATTVTQYAAYRCECGAVSRSKHRKHSVTMRGVAT</sequence>
<evidence type="ECO:0000313" key="4">
    <source>
        <dbReference type="EMBL" id="CAB4188173.1"/>
    </source>
</evidence>
<dbReference type="GO" id="GO:0003676">
    <property type="term" value="F:nucleic acid binding"/>
    <property type="evidence" value="ECO:0007669"/>
    <property type="project" value="InterPro"/>
</dbReference>
<dbReference type="EMBL" id="LR796904">
    <property type="protein sequence ID" value="CAB4173506.1"/>
    <property type="molecule type" value="Genomic_DNA"/>
</dbReference>
<evidence type="ECO:0000313" key="5">
    <source>
        <dbReference type="EMBL" id="CAB4191401.1"/>
    </source>
</evidence>
<dbReference type="EMBL" id="LR798413">
    <property type="protein sequence ID" value="CAB5229616.1"/>
    <property type="molecule type" value="Genomic_DNA"/>
</dbReference>
<evidence type="ECO:0000259" key="1">
    <source>
        <dbReference type="Pfam" id="PF13482"/>
    </source>
</evidence>
<evidence type="ECO:0000313" key="2">
    <source>
        <dbReference type="EMBL" id="CAB4173506.1"/>
    </source>
</evidence>
<dbReference type="InterPro" id="IPR038720">
    <property type="entry name" value="YprB_RNase_H-like_dom"/>
</dbReference>
<accession>A0A6J7XHI4</accession>
<dbReference type="InterPro" id="IPR036397">
    <property type="entry name" value="RNaseH_sf"/>
</dbReference>
<dbReference type="EMBL" id="LR797074">
    <property type="protein sequence ID" value="CAB4185146.1"/>
    <property type="molecule type" value="Genomic_DNA"/>
</dbReference>
<gene>
    <name evidence="3" type="ORF">UFOVP1120_8</name>
    <name evidence="4" type="ORF">UFOVP1183_2</name>
    <name evidence="5" type="ORF">UFOVP1227_34</name>
    <name evidence="6" type="ORF">UFOVP1571_8</name>
    <name evidence="2" type="ORF">UFOVP955_31</name>
</gene>
<organism evidence="6">
    <name type="scientific">uncultured Caudovirales phage</name>
    <dbReference type="NCBI Taxonomy" id="2100421"/>
    <lineage>
        <taxon>Viruses</taxon>
        <taxon>Duplodnaviria</taxon>
        <taxon>Heunggongvirae</taxon>
        <taxon>Uroviricota</taxon>
        <taxon>Caudoviricetes</taxon>
        <taxon>Peduoviridae</taxon>
        <taxon>Maltschvirus</taxon>
        <taxon>Maltschvirus maltsch</taxon>
    </lineage>
</organism>
<dbReference type="Pfam" id="PF13482">
    <property type="entry name" value="RNase_H_2"/>
    <property type="match status" value="1"/>
</dbReference>
<dbReference type="InterPro" id="IPR012337">
    <property type="entry name" value="RNaseH-like_sf"/>
</dbReference>
<evidence type="ECO:0000313" key="3">
    <source>
        <dbReference type="EMBL" id="CAB4185146.1"/>
    </source>
</evidence>
<reference evidence="6" key="1">
    <citation type="submission" date="2020-05" db="EMBL/GenBank/DDBJ databases">
        <authorList>
            <person name="Chiriac C."/>
            <person name="Salcher M."/>
            <person name="Ghai R."/>
            <person name="Kavagutti S V."/>
        </authorList>
    </citation>
    <scope>NUCLEOTIDE SEQUENCE</scope>
</reference>
<dbReference type="Gene3D" id="3.30.420.10">
    <property type="entry name" value="Ribonuclease H-like superfamily/Ribonuclease H"/>
    <property type="match status" value="1"/>
</dbReference>
<protein>
    <submittedName>
        <fullName evidence="6">Ribonuclease H-like domain containing protein</fullName>
    </submittedName>
</protein>
<evidence type="ECO:0000313" key="6">
    <source>
        <dbReference type="EMBL" id="CAB5229616.1"/>
    </source>
</evidence>
<dbReference type="SUPFAM" id="SSF53098">
    <property type="entry name" value="Ribonuclease H-like"/>
    <property type="match status" value="1"/>
</dbReference>